<feature type="transmembrane region" description="Helical" evidence="8">
    <location>
        <begin position="170"/>
        <end position="193"/>
    </location>
</feature>
<dbReference type="PANTHER" id="PTHR36838:SF3">
    <property type="entry name" value="TRANSPORTER AUXIN EFFLUX CARRIER EC FAMILY"/>
    <property type="match status" value="1"/>
</dbReference>
<dbReference type="Proteomes" id="UP000642829">
    <property type="component" value="Unassembled WGS sequence"/>
</dbReference>
<dbReference type="GO" id="GO:0055085">
    <property type="term" value="P:transmembrane transport"/>
    <property type="evidence" value="ECO:0007669"/>
    <property type="project" value="InterPro"/>
</dbReference>
<feature type="transmembrane region" description="Helical" evidence="8">
    <location>
        <begin position="289"/>
        <end position="309"/>
    </location>
</feature>
<keyword evidence="7 8" id="KW-0472">Membrane</keyword>
<evidence type="ECO:0000256" key="5">
    <source>
        <dbReference type="ARBA" id="ARBA00022692"/>
    </source>
</evidence>
<dbReference type="GO" id="GO:0005886">
    <property type="term" value="C:plasma membrane"/>
    <property type="evidence" value="ECO:0007669"/>
    <property type="project" value="UniProtKB-SubCell"/>
</dbReference>
<feature type="transmembrane region" description="Helical" evidence="8">
    <location>
        <begin position="70"/>
        <end position="92"/>
    </location>
</feature>
<dbReference type="Gene3D" id="1.20.1530.20">
    <property type="match status" value="2"/>
</dbReference>
<evidence type="ECO:0000256" key="2">
    <source>
        <dbReference type="ARBA" id="ARBA00010145"/>
    </source>
</evidence>
<evidence type="ECO:0000256" key="3">
    <source>
        <dbReference type="ARBA" id="ARBA00022448"/>
    </source>
</evidence>
<gene>
    <name evidence="9" type="ORF">GCM10007047_00980</name>
</gene>
<comment type="subcellular location">
    <subcellularLocation>
        <location evidence="1">Cell membrane</location>
        <topology evidence="1">Multi-pass membrane protein</topology>
    </subcellularLocation>
</comment>
<keyword evidence="10" id="KW-1185">Reference proteome</keyword>
<feature type="transmembrane region" description="Helical" evidence="8">
    <location>
        <begin position="199"/>
        <end position="219"/>
    </location>
</feature>
<dbReference type="InterPro" id="IPR004776">
    <property type="entry name" value="Mem_transp_PIN-like"/>
</dbReference>
<keyword evidence="5 8" id="KW-0812">Transmembrane</keyword>
<evidence type="ECO:0000256" key="1">
    <source>
        <dbReference type="ARBA" id="ARBA00004651"/>
    </source>
</evidence>
<protein>
    <submittedName>
        <fullName evidence="9">Auxin efflux carrier</fullName>
    </submittedName>
</protein>
<dbReference type="AlphaFoldDB" id="A0A8J3GBW3"/>
<keyword evidence="6 8" id="KW-1133">Transmembrane helix</keyword>
<evidence type="ECO:0000256" key="8">
    <source>
        <dbReference type="SAM" id="Phobius"/>
    </source>
</evidence>
<evidence type="ECO:0000256" key="4">
    <source>
        <dbReference type="ARBA" id="ARBA00022475"/>
    </source>
</evidence>
<name>A0A8J3GBW3_9BACT</name>
<dbReference type="PANTHER" id="PTHR36838">
    <property type="entry name" value="AUXIN EFFLUX CARRIER FAMILY PROTEIN"/>
    <property type="match status" value="1"/>
</dbReference>
<feature type="transmembrane region" description="Helical" evidence="8">
    <location>
        <begin position="112"/>
        <end position="129"/>
    </location>
</feature>
<feature type="transmembrane region" description="Helical" evidence="8">
    <location>
        <begin position="6"/>
        <end position="28"/>
    </location>
</feature>
<proteinExistence type="inferred from homology"/>
<reference evidence="9" key="2">
    <citation type="submission" date="2020-09" db="EMBL/GenBank/DDBJ databases">
        <authorList>
            <person name="Sun Q."/>
            <person name="Kim S."/>
        </authorList>
    </citation>
    <scope>NUCLEOTIDE SEQUENCE</scope>
    <source>
        <strain evidence="9">KCTC 12870</strain>
    </source>
</reference>
<dbReference type="Pfam" id="PF03547">
    <property type="entry name" value="Mem_trans"/>
    <property type="match status" value="2"/>
</dbReference>
<keyword evidence="4" id="KW-1003">Cell membrane</keyword>
<dbReference type="InterPro" id="IPR038770">
    <property type="entry name" value="Na+/solute_symporter_sf"/>
</dbReference>
<comment type="similarity">
    <text evidence="2">Belongs to the auxin efflux carrier (TC 2.A.69) family.</text>
</comment>
<feature type="transmembrane region" description="Helical" evidence="8">
    <location>
        <begin position="264"/>
        <end position="282"/>
    </location>
</feature>
<evidence type="ECO:0000313" key="9">
    <source>
        <dbReference type="EMBL" id="GHB90159.1"/>
    </source>
</evidence>
<evidence type="ECO:0000313" key="10">
    <source>
        <dbReference type="Proteomes" id="UP000642829"/>
    </source>
</evidence>
<keyword evidence="3" id="KW-0813">Transport</keyword>
<evidence type="ECO:0000256" key="6">
    <source>
        <dbReference type="ARBA" id="ARBA00022989"/>
    </source>
</evidence>
<sequence>MNGLLGFTDLFFAIVPVFLLMSSGGLARALKWINDAGEQALLKLVVNLLYPAFIFSAVANNESLRMKGLIISAVLTGFLFVMIGYALCYFAAPLFGMKENAERRTFSFTGGIYNYGYFAIPVCTPLFGLETVGVLLVISVGVELAMWSFGILIVSGEFNRRSLKRMITPPLVAILIAIPVNLLGVTEIIPGFVESTLDLLGRSAIPIGLIMIGATMWQLMTKEPLFTRPSIALGACLMRLGVLPLVLITAYAFIPSPLPLREAALVHAAMPCGVLPVVLTRVYGGRTNIALRTVVSTCLVSLITIPLWIKFGISWYGW</sequence>
<accession>A0A8J3GBW3</accession>
<feature type="transmembrane region" description="Helical" evidence="8">
    <location>
        <begin position="135"/>
        <end position="158"/>
    </location>
</feature>
<evidence type="ECO:0000256" key="7">
    <source>
        <dbReference type="ARBA" id="ARBA00023136"/>
    </source>
</evidence>
<organism evidence="9 10">
    <name type="scientific">Cerasicoccus arenae</name>
    <dbReference type="NCBI Taxonomy" id="424488"/>
    <lineage>
        <taxon>Bacteria</taxon>
        <taxon>Pseudomonadati</taxon>
        <taxon>Verrucomicrobiota</taxon>
        <taxon>Opitutia</taxon>
        <taxon>Puniceicoccales</taxon>
        <taxon>Cerasicoccaceae</taxon>
        <taxon>Cerasicoccus</taxon>
    </lineage>
</organism>
<comment type="caution">
    <text evidence="9">The sequence shown here is derived from an EMBL/GenBank/DDBJ whole genome shotgun (WGS) entry which is preliminary data.</text>
</comment>
<feature type="transmembrane region" description="Helical" evidence="8">
    <location>
        <begin position="231"/>
        <end position="252"/>
    </location>
</feature>
<reference evidence="9" key="1">
    <citation type="journal article" date="2014" name="Int. J. Syst. Evol. Microbiol.">
        <title>Complete genome sequence of Corynebacterium casei LMG S-19264T (=DSM 44701T), isolated from a smear-ripened cheese.</title>
        <authorList>
            <consortium name="US DOE Joint Genome Institute (JGI-PGF)"/>
            <person name="Walter F."/>
            <person name="Albersmeier A."/>
            <person name="Kalinowski J."/>
            <person name="Ruckert C."/>
        </authorList>
    </citation>
    <scope>NUCLEOTIDE SEQUENCE</scope>
    <source>
        <strain evidence="9">KCTC 12870</strain>
    </source>
</reference>
<dbReference type="EMBL" id="BMXG01000001">
    <property type="protein sequence ID" value="GHB90159.1"/>
    <property type="molecule type" value="Genomic_DNA"/>
</dbReference>
<feature type="transmembrane region" description="Helical" evidence="8">
    <location>
        <begin position="40"/>
        <end position="58"/>
    </location>
</feature>